<protein>
    <recommendedName>
        <fullName evidence="8 10">Protein GrpE</fullName>
    </recommendedName>
    <alternativeName>
        <fullName evidence="9 10">HSP-70 cofactor</fullName>
    </alternativeName>
</protein>
<keyword evidence="5 10" id="KW-0346">Stress response</keyword>
<keyword evidence="15" id="KW-1185">Reference proteome</keyword>
<evidence type="ECO:0000256" key="11">
    <source>
        <dbReference type="RuleBase" id="RU000639"/>
    </source>
</evidence>
<evidence type="ECO:0000256" key="2">
    <source>
        <dbReference type="ARBA" id="ARBA00009054"/>
    </source>
</evidence>
<evidence type="ECO:0000256" key="5">
    <source>
        <dbReference type="ARBA" id="ARBA00023016"/>
    </source>
</evidence>
<evidence type="ECO:0000256" key="3">
    <source>
        <dbReference type="ARBA" id="ARBA00011738"/>
    </source>
</evidence>
<dbReference type="Gene3D" id="2.30.22.10">
    <property type="entry name" value="Head domain of nucleotide exchange factor GrpE"/>
    <property type="match status" value="1"/>
</dbReference>
<dbReference type="HOGENOM" id="CLU_057217_2_1_11"/>
<evidence type="ECO:0000256" key="4">
    <source>
        <dbReference type="ARBA" id="ARBA00022490"/>
    </source>
</evidence>
<dbReference type="PROSITE" id="PS01071">
    <property type="entry name" value="GRPE"/>
    <property type="match status" value="1"/>
</dbReference>
<accession>K0Z743</accession>
<dbReference type="AlphaFoldDB" id="K0Z743"/>
<evidence type="ECO:0000256" key="10">
    <source>
        <dbReference type="HAMAP-Rule" id="MF_01151"/>
    </source>
</evidence>
<evidence type="ECO:0000256" key="1">
    <source>
        <dbReference type="ARBA" id="ARBA00004496"/>
    </source>
</evidence>
<dbReference type="EMBL" id="ADMD01000009">
    <property type="protein sequence ID" value="EJZ83245.1"/>
    <property type="molecule type" value="Genomic_DNA"/>
</dbReference>
<evidence type="ECO:0000313" key="15">
    <source>
        <dbReference type="Proteomes" id="UP000006069"/>
    </source>
</evidence>
<dbReference type="InterPro" id="IPR000740">
    <property type="entry name" value="GrpE"/>
</dbReference>
<comment type="subunit">
    <text evidence="3 10">Homodimer.</text>
</comment>
<keyword evidence="6 10" id="KW-0143">Chaperone</keyword>
<dbReference type="Gene3D" id="3.90.20.20">
    <property type="match status" value="1"/>
</dbReference>
<dbReference type="SUPFAM" id="SSF51064">
    <property type="entry name" value="Head domain of nucleotide exchange factor GrpE"/>
    <property type="match status" value="1"/>
</dbReference>
<proteinExistence type="inferred from homology"/>
<organism evidence="14 15">
    <name type="scientific">Slackia piriformis YIT 12062</name>
    <dbReference type="NCBI Taxonomy" id="742818"/>
    <lineage>
        <taxon>Bacteria</taxon>
        <taxon>Bacillati</taxon>
        <taxon>Actinomycetota</taxon>
        <taxon>Coriobacteriia</taxon>
        <taxon>Eggerthellales</taxon>
        <taxon>Eggerthellaceae</taxon>
        <taxon>Slackia</taxon>
    </lineage>
</organism>
<dbReference type="GO" id="GO:0000774">
    <property type="term" value="F:adenyl-nucleotide exchange factor activity"/>
    <property type="evidence" value="ECO:0007669"/>
    <property type="project" value="InterPro"/>
</dbReference>
<reference evidence="14 15" key="1">
    <citation type="submission" date="2012-08" db="EMBL/GenBank/DDBJ databases">
        <title>The Genome Sequence of Slackia piriformis YIT 12062.</title>
        <authorList>
            <consortium name="The Broad Institute Genome Sequencing Platform"/>
            <person name="Earl A."/>
            <person name="Ward D."/>
            <person name="Feldgarden M."/>
            <person name="Gevers D."/>
            <person name="Morotomi M."/>
            <person name="Walker B."/>
            <person name="Young S.K."/>
            <person name="Zeng Q."/>
            <person name="Gargeya S."/>
            <person name="Fitzgerald M."/>
            <person name="Haas B."/>
            <person name="Abouelleil A."/>
            <person name="Alvarado L."/>
            <person name="Arachchi H.M."/>
            <person name="Berlin A.M."/>
            <person name="Chapman S.B."/>
            <person name="Goldberg J."/>
            <person name="Griggs A."/>
            <person name="Gujja S."/>
            <person name="Hansen M."/>
            <person name="Howarth C."/>
            <person name="Imamovic A."/>
            <person name="Larimer J."/>
            <person name="McCowen C."/>
            <person name="Montmayeur A."/>
            <person name="Murphy C."/>
            <person name="Neiman D."/>
            <person name="Pearson M."/>
            <person name="Priest M."/>
            <person name="Roberts A."/>
            <person name="Saif S."/>
            <person name="Shea T."/>
            <person name="Sisk P."/>
            <person name="Sykes S."/>
            <person name="Wortman J."/>
            <person name="Nusbaum C."/>
            <person name="Birren B."/>
        </authorList>
    </citation>
    <scope>NUCLEOTIDE SEQUENCE [LARGE SCALE GENOMIC DNA]</scope>
    <source>
        <strain evidence="14 15">YIT 12062</strain>
    </source>
</reference>
<dbReference type="GO" id="GO:0006457">
    <property type="term" value="P:protein folding"/>
    <property type="evidence" value="ECO:0007669"/>
    <property type="project" value="InterPro"/>
</dbReference>
<dbReference type="RefSeq" id="WP_009139941.1">
    <property type="nucleotide sequence ID" value="NZ_JH815199.1"/>
</dbReference>
<dbReference type="HAMAP" id="MF_01151">
    <property type="entry name" value="GrpE"/>
    <property type="match status" value="1"/>
</dbReference>
<dbReference type="Pfam" id="PF01025">
    <property type="entry name" value="GrpE"/>
    <property type="match status" value="1"/>
</dbReference>
<comment type="subcellular location">
    <subcellularLocation>
        <location evidence="1 10">Cytoplasm</location>
    </subcellularLocation>
</comment>
<dbReference type="InterPro" id="IPR013805">
    <property type="entry name" value="GrpE_CC"/>
</dbReference>
<dbReference type="PRINTS" id="PR00773">
    <property type="entry name" value="GRPEPROTEIN"/>
</dbReference>
<keyword evidence="4 10" id="KW-0963">Cytoplasm</keyword>
<name>K0Z743_9ACTN</name>
<dbReference type="CDD" id="cd00446">
    <property type="entry name" value="GrpE"/>
    <property type="match status" value="1"/>
</dbReference>
<dbReference type="FunCoup" id="K0Z743">
    <property type="interactions" value="186"/>
</dbReference>
<gene>
    <name evidence="10" type="primary">grpE</name>
    <name evidence="14" type="ORF">HMPREF9451_01763</name>
</gene>
<evidence type="ECO:0000256" key="8">
    <source>
        <dbReference type="ARBA" id="ARBA00072274"/>
    </source>
</evidence>
<dbReference type="PATRIC" id="fig|742818.3.peg.1864"/>
<dbReference type="PANTHER" id="PTHR21237:SF23">
    <property type="entry name" value="GRPE PROTEIN HOMOLOG, MITOCHONDRIAL"/>
    <property type="match status" value="1"/>
</dbReference>
<dbReference type="Proteomes" id="UP000006069">
    <property type="component" value="Unassembled WGS sequence"/>
</dbReference>
<comment type="caution">
    <text evidence="14">The sequence shown here is derived from an EMBL/GenBank/DDBJ whole genome shotgun (WGS) entry which is preliminary data.</text>
</comment>
<comment type="function">
    <text evidence="7 10 11">Participates actively in the response to hyperosmotic and heat shock by preventing the aggregation of stress-denatured proteins, in association with DnaK and GrpE. It is the nucleotide exchange factor for DnaK and may function as a thermosensor. Unfolded proteins bind initially to DnaJ; upon interaction with the DnaJ-bound protein, DnaK hydrolyzes its bound ATP, resulting in the formation of a stable complex. GrpE releases ADP from DnaK; ATP binding to DnaK triggers the release of the substrate protein, thus completing the reaction cycle. Several rounds of ATP-dependent interactions between DnaJ, DnaK and GrpE are required for fully efficient folding.</text>
</comment>
<dbReference type="OrthoDB" id="5191115at2"/>
<feature type="compositionally biased region" description="Acidic residues" evidence="13">
    <location>
        <begin position="38"/>
        <end position="56"/>
    </location>
</feature>
<sequence length="229" mass="24656">MAADEKNTPEHDAREIPIEGAEEKECGGAECASAAPEAPEEAVQAEDAAAEDEVSEEAEDIAVEAEAVVADAERVAAAEAEAAAMKDRYLRLQAEWDNYRKRTAEEAADMKIRAAEKLMEDVLPVLDDFERAIAHAEQNGEEGLLDGVKAISSKITQVFAKHGLQVIDPAGEAFDALEHQAVATVPDESIPDETVAQVYQKGYRLGKKVLRPAMVTISSGGPKREAEEE</sequence>
<dbReference type="eggNOG" id="COG0576">
    <property type="taxonomic scope" value="Bacteria"/>
</dbReference>
<dbReference type="GO" id="GO:0051082">
    <property type="term" value="F:unfolded protein binding"/>
    <property type="evidence" value="ECO:0007669"/>
    <property type="project" value="TreeGrafter"/>
</dbReference>
<dbReference type="InParanoid" id="K0Z743"/>
<evidence type="ECO:0000256" key="9">
    <source>
        <dbReference type="ARBA" id="ARBA00076414"/>
    </source>
</evidence>
<dbReference type="NCBIfam" id="NF010738">
    <property type="entry name" value="PRK14140.1"/>
    <property type="match status" value="1"/>
</dbReference>
<feature type="compositionally biased region" description="Low complexity" evidence="13">
    <location>
        <begin position="28"/>
        <end position="37"/>
    </location>
</feature>
<dbReference type="SUPFAM" id="SSF58014">
    <property type="entry name" value="Coiled-coil domain of nucleotide exchange factor GrpE"/>
    <property type="match status" value="1"/>
</dbReference>
<dbReference type="GO" id="GO:0042803">
    <property type="term" value="F:protein homodimerization activity"/>
    <property type="evidence" value="ECO:0007669"/>
    <property type="project" value="InterPro"/>
</dbReference>
<comment type="similarity">
    <text evidence="2 10 12">Belongs to the GrpE family.</text>
</comment>
<dbReference type="GO" id="GO:0051087">
    <property type="term" value="F:protein-folding chaperone binding"/>
    <property type="evidence" value="ECO:0007669"/>
    <property type="project" value="InterPro"/>
</dbReference>
<dbReference type="FunFam" id="2.30.22.10:FF:000001">
    <property type="entry name" value="Protein GrpE"/>
    <property type="match status" value="1"/>
</dbReference>
<evidence type="ECO:0000256" key="6">
    <source>
        <dbReference type="ARBA" id="ARBA00023186"/>
    </source>
</evidence>
<evidence type="ECO:0000256" key="7">
    <source>
        <dbReference type="ARBA" id="ARBA00053401"/>
    </source>
</evidence>
<evidence type="ECO:0000256" key="13">
    <source>
        <dbReference type="SAM" id="MobiDB-lite"/>
    </source>
</evidence>
<dbReference type="PANTHER" id="PTHR21237">
    <property type="entry name" value="GRPE PROTEIN"/>
    <property type="match status" value="1"/>
</dbReference>
<feature type="region of interest" description="Disordered" evidence="13">
    <location>
        <begin position="1"/>
        <end position="56"/>
    </location>
</feature>
<dbReference type="GO" id="GO:0005737">
    <property type="term" value="C:cytoplasm"/>
    <property type="evidence" value="ECO:0007669"/>
    <property type="project" value="UniProtKB-SubCell"/>
</dbReference>
<feature type="compositionally biased region" description="Basic and acidic residues" evidence="13">
    <location>
        <begin position="1"/>
        <end position="27"/>
    </location>
</feature>
<dbReference type="InterPro" id="IPR009012">
    <property type="entry name" value="GrpE_head"/>
</dbReference>
<evidence type="ECO:0000256" key="12">
    <source>
        <dbReference type="RuleBase" id="RU004478"/>
    </source>
</evidence>
<evidence type="ECO:0000313" key="14">
    <source>
        <dbReference type="EMBL" id="EJZ83245.1"/>
    </source>
</evidence>